<gene>
    <name evidence="9" type="ORF">FOF52_15390</name>
</gene>
<feature type="region of interest" description="Disordered" evidence="6">
    <location>
        <begin position="222"/>
        <end position="249"/>
    </location>
</feature>
<keyword evidence="3 7" id="KW-0812">Transmembrane</keyword>
<evidence type="ECO:0000313" key="9">
    <source>
        <dbReference type="EMBL" id="UPT22175.1"/>
    </source>
</evidence>
<keyword evidence="10" id="KW-1185">Reference proteome</keyword>
<evidence type="ECO:0000313" key="10">
    <source>
        <dbReference type="Proteomes" id="UP000832041"/>
    </source>
</evidence>
<keyword evidence="2" id="KW-1003">Cell membrane</keyword>
<sequence>MHPQQPTPPPPPGDGVPQFTPPPPAPHPPGPPAAAHPRVVAAQTPPDRLYQVPSPAPGHPPVLPLADPFMRLLARIIDGFVAFFCNIVAGLAATAGLLLLNGGDMDNAPLWQAPILVGALVGSGFCYEWLMVRAAGQTVGKRLLGLRIVDAADGGRLPSGRAALRALCYSPSIYYPISWFPVLAQLNVLWMLWDRPGRQCLHDKLVKTVVIDEKQLHALYPPQPPAFPPHPPHPYGGPHPQYPQPPHGG</sequence>
<organism evidence="9 10">
    <name type="scientific">Thermobifida alba</name>
    <name type="common">Thermomonospora alba</name>
    <dbReference type="NCBI Taxonomy" id="53522"/>
    <lineage>
        <taxon>Bacteria</taxon>
        <taxon>Bacillati</taxon>
        <taxon>Actinomycetota</taxon>
        <taxon>Actinomycetes</taxon>
        <taxon>Streptosporangiales</taxon>
        <taxon>Nocardiopsidaceae</taxon>
        <taxon>Thermobifida</taxon>
    </lineage>
</organism>
<evidence type="ECO:0000256" key="1">
    <source>
        <dbReference type="ARBA" id="ARBA00004651"/>
    </source>
</evidence>
<evidence type="ECO:0000256" key="5">
    <source>
        <dbReference type="ARBA" id="ARBA00023136"/>
    </source>
</evidence>
<accession>A0ABY4L713</accession>
<proteinExistence type="predicted"/>
<comment type="subcellular location">
    <subcellularLocation>
        <location evidence="1">Cell membrane</location>
        <topology evidence="1">Multi-pass membrane protein</topology>
    </subcellularLocation>
</comment>
<dbReference type="InterPro" id="IPR010432">
    <property type="entry name" value="RDD"/>
</dbReference>
<evidence type="ECO:0000256" key="3">
    <source>
        <dbReference type="ARBA" id="ARBA00022692"/>
    </source>
</evidence>
<reference evidence="9 10" key="1">
    <citation type="submission" date="2020-04" db="EMBL/GenBank/DDBJ databases">
        <title>Thermobifida alba genome sequencing and assembly.</title>
        <authorList>
            <person name="Luzics S."/>
            <person name="Horvath B."/>
            <person name="Nagy I."/>
            <person name="Toth A."/>
            <person name="Nagy I."/>
            <person name="Kukolya J."/>
        </authorList>
    </citation>
    <scope>NUCLEOTIDE SEQUENCE [LARGE SCALE GENOMIC DNA]</scope>
    <source>
        <strain evidence="9 10">DSM 43795</strain>
    </source>
</reference>
<dbReference type="PANTHER" id="PTHR36115">
    <property type="entry name" value="PROLINE-RICH ANTIGEN HOMOLOG-RELATED"/>
    <property type="match status" value="1"/>
</dbReference>
<keyword evidence="5 7" id="KW-0472">Membrane</keyword>
<evidence type="ECO:0000256" key="4">
    <source>
        <dbReference type="ARBA" id="ARBA00022989"/>
    </source>
</evidence>
<dbReference type="RefSeq" id="WP_248590660.1">
    <property type="nucleotide sequence ID" value="NZ_BAABEB010000005.1"/>
</dbReference>
<dbReference type="Pfam" id="PF06271">
    <property type="entry name" value="RDD"/>
    <property type="match status" value="1"/>
</dbReference>
<feature type="domain" description="RDD" evidence="8">
    <location>
        <begin position="66"/>
        <end position="206"/>
    </location>
</feature>
<feature type="compositionally biased region" description="Pro residues" evidence="6">
    <location>
        <begin position="1"/>
        <end position="34"/>
    </location>
</feature>
<keyword evidence="4 7" id="KW-1133">Transmembrane helix</keyword>
<dbReference type="Proteomes" id="UP000832041">
    <property type="component" value="Chromosome"/>
</dbReference>
<dbReference type="EMBL" id="CP051627">
    <property type="protein sequence ID" value="UPT22175.1"/>
    <property type="molecule type" value="Genomic_DNA"/>
</dbReference>
<evidence type="ECO:0000256" key="7">
    <source>
        <dbReference type="SAM" id="Phobius"/>
    </source>
</evidence>
<evidence type="ECO:0000256" key="2">
    <source>
        <dbReference type="ARBA" id="ARBA00022475"/>
    </source>
</evidence>
<feature type="transmembrane region" description="Helical" evidence="7">
    <location>
        <begin position="111"/>
        <end position="132"/>
    </location>
</feature>
<name>A0ABY4L713_THEAE</name>
<dbReference type="InterPro" id="IPR051791">
    <property type="entry name" value="Pra-immunoreactive"/>
</dbReference>
<feature type="region of interest" description="Disordered" evidence="6">
    <location>
        <begin position="1"/>
        <end position="38"/>
    </location>
</feature>
<feature type="transmembrane region" description="Helical" evidence="7">
    <location>
        <begin position="80"/>
        <end position="99"/>
    </location>
</feature>
<evidence type="ECO:0000259" key="8">
    <source>
        <dbReference type="Pfam" id="PF06271"/>
    </source>
</evidence>
<protein>
    <submittedName>
        <fullName evidence="9">RDD family protein</fullName>
    </submittedName>
</protein>
<evidence type="ECO:0000256" key="6">
    <source>
        <dbReference type="SAM" id="MobiDB-lite"/>
    </source>
</evidence>